<evidence type="ECO:0000313" key="4">
    <source>
        <dbReference type="EMBL" id="PRP90856.1"/>
    </source>
</evidence>
<dbReference type="Proteomes" id="UP000237968">
    <property type="component" value="Unassembled WGS sequence"/>
</dbReference>
<evidence type="ECO:0000256" key="2">
    <source>
        <dbReference type="SAM" id="Phobius"/>
    </source>
</evidence>
<feature type="domain" description="FAD dependent oxidoreductase" evidence="3">
    <location>
        <begin position="21"/>
        <end position="374"/>
    </location>
</feature>
<protein>
    <submittedName>
        <fullName evidence="4">Sarcosine oxidase subunit beta</fullName>
        <ecNumber evidence="4">1.5.3.1</ecNumber>
    </submittedName>
</protein>
<accession>A0A2S9XDB5</accession>
<dbReference type="Gene3D" id="3.50.50.60">
    <property type="entry name" value="FAD/NAD(P)-binding domain"/>
    <property type="match status" value="1"/>
</dbReference>
<dbReference type="RefSeq" id="WP_258183072.1">
    <property type="nucleotide sequence ID" value="NZ_PVNK01000267.1"/>
</dbReference>
<keyword evidence="2" id="KW-0812">Transmembrane</keyword>
<keyword evidence="1 4" id="KW-0560">Oxidoreductase</keyword>
<comment type="caution">
    <text evidence="4">The sequence shown here is derived from an EMBL/GenBank/DDBJ whole genome shotgun (WGS) entry which is preliminary data.</text>
</comment>
<proteinExistence type="predicted"/>
<reference evidence="4 5" key="1">
    <citation type="submission" date="2018-03" db="EMBL/GenBank/DDBJ databases">
        <title>Draft Genome Sequences of the Obligatory Marine Myxobacteria Enhygromyxa salina SWB005.</title>
        <authorList>
            <person name="Poehlein A."/>
            <person name="Moghaddam J.A."/>
            <person name="Harms H."/>
            <person name="Alanjari M."/>
            <person name="Koenig G.M."/>
            <person name="Daniel R."/>
            <person name="Schaeberle T.F."/>
        </authorList>
    </citation>
    <scope>NUCLEOTIDE SEQUENCE [LARGE SCALE GENOMIC DNA]</scope>
    <source>
        <strain evidence="4 5">SWB005</strain>
    </source>
</reference>
<keyword evidence="2" id="KW-0472">Membrane</keyword>
<dbReference type="InterPro" id="IPR036188">
    <property type="entry name" value="FAD/NAD-bd_sf"/>
</dbReference>
<evidence type="ECO:0000259" key="3">
    <source>
        <dbReference type="Pfam" id="PF01266"/>
    </source>
</evidence>
<evidence type="ECO:0000256" key="1">
    <source>
        <dbReference type="ARBA" id="ARBA00023002"/>
    </source>
</evidence>
<dbReference type="AlphaFoldDB" id="A0A2S9XDB5"/>
<sequence length="406" mass="44286">MSPPDHATLGSRDAKLPAELDLLIIGGGVMGLAIAYNLARHHHAAMGKVAVVERSYLVSGASGRNGGGLRMQWGDAGNVALMRESIELCRHLAQELNINLWFRQGGYLFLARTESGERRLHRNVAVHEQVGVPTRLLAAREALELVPQLDVSEVRVAAYNPDDGVVFPWPFVWGYAGQAVARGVTLRTHTSVDALEPLADGGYRARLSTGEQVRAARVVNATGAWSVAINRSLGIDLPNHPHRHEILSSEPLKPFLDPLVVDLETGLYFSQSTRGELVTGITLPEPPGLPPSDRVEFGSSLRFLSNVARALTRVMPIARHLEPLRQWSGPYDISPDGDAIVGPSPDHPALIQVCGFTGHGFMMAPAVGKLVARWLATGEAHPMLTRWDPCRFRDGRQLRREDMIIG</sequence>
<dbReference type="Pfam" id="PF01266">
    <property type="entry name" value="DAO"/>
    <property type="match status" value="1"/>
</dbReference>
<organism evidence="4 5">
    <name type="scientific">Enhygromyxa salina</name>
    <dbReference type="NCBI Taxonomy" id="215803"/>
    <lineage>
        <taxon>Bacteria</taxon>
        <taxon>Pseudomonadati</taxon>
        <taxon>Myxococcota</taxon>
        <taxon>Polyangia</taxon>
        <taxon>Nannocystales</taxon>
        <taxon>Nannocystaceae</taxon>
        <taxon>Enhygromyxa</taxon>
    </lineage>
</organism>
<gene>
    <name evidence="4" type="primary">soxB</name>
    <name evidence="4" type="ORF">ENSA5_61060</name>
</gene>
<dbReference type="SUPFAM" id="SSF51905">
    <property type="entry name" value="FAD/NAD(P)-binding domain"/>
    <property type="match status" value="1"/>
</dbReference>
<name>A0A2S9XDB5_9BACT</name>
<dbReference type="PANTHER" id="PTHR13847">
    <property type="entry name" value="SARCOSINE DEHYDROGENASE-RELATED"/>
    <property type="match status" value="1"/>
</dbReference>
<evidence type="ECO:0000313" key="5">
    <source>
        <dbReference type="Proteomes" id="UP000237968"/>
    </source>
</evidence>
<keyword evidence="5" id="KW-1185">Reference proteome</keyword>
<dbReference type="EMBL" id="PVNK01000267">
    <property type="protein sequence ID" value="PRP90856.1"/>
    <property type="molecule type" value="Genomic_DNA"/>
</dbReference>
<dbReference type="EC" id="1.5.3.1" evidence="4"/>
<feature type="transmembrane region" description="Helical" evidence="2">
    <location>
        <begin position="20"/>
        <end position="39"/>
    </location>
</feature>
<dbReference type="InterPro" id="IPR006076">
    <property type="entry name" value="FAD-dep_OxRdtase"/>
</dbReference>
<dbReference type="GO" id="GO:0008115">
    <property type="term" value="F:sarcosine oxidase activity"/>
    <property type="evidence" value="ECO:0007669"/>
    <property type="project" value="UniProtKB-EC"/>
</dbReference>
<keyword evidence="2" id="KW-1133">Transmembrane helix</keyword>
<dbReference type="PANTHER" id="PTHR13847:SF287">
    <property type="entry name" value="FAD-DEPENDENT OXIDOREDUCTASE DOMAIN-CONTAINING PROTEIN 1"/>
    <property type="match status" value="1"/>
</dbReference>
<dbReference type="Gene3D" id="3.30.9.10">
    <property type="entry name" value="D-Amino Acid Oxidase, subunit A, domain 2"/>
    <property type="match status" value="1"/>
</dbReference>
<dbReference type="GO" id="GO:0005737">
    <property type="term" value="C:cytoplasm"/>
    <property type="evidence" value="ECO:0007669"/>
    <property type="project" value="TreeGrafter"/>
</dbReference>